<proteinExistence type="predicted"/>
<dbReference type="Proteomes" id="UP000647241">
    <property type="component" value="Unassembled WGS sequence"/>
</dbReference>
<evidence type="ECO:0000313" key="1">
    <source>
        <dbReference type="EMBL" id="GGG73540.1"/>
    </source>
</evidence>
<accession>A0A917M2R6</accession>
<evidence type="ECO:0000313" key="2">
    <source>
        <dbReference type="Proteomes" id="UP000647241"/>
    </source>
</evidence>
<gene>
    <name evidence="1" type="ORF">GCM10011585_15070</name>
</gene>
<name>A0A917M2R6_9BACT</name>
<sequence>MGKQLLNRCGALIEELDEDQNAITGEVRGLAQLLDLRFRERVFVGLRMQRRVENEEDEGEA</sequence>
<protein>
    <submittedName>
        <fullName evidence="1">Uncharacterized protein</fullName>
    </submittedName>
</protein>
<keyword evidence="2" id="KW-1185">Reference proteome</keyword>
<dbReference type="EMBL" id="BMGT01000002">
    <property type="protein sequence ID" value="GGG73540.1"/>
    <property type="molecule type" value="Genomic_DNA"/>
</dbReference>
<comment type="caution">
    <text evidence="1">The sequence shown here is derived from an EMBL/GenBank/DDBJ whole genome shotgun (WGS) entry which is preliminary data.</text>
</comment>
<reference evidence="1" key="1">
    <citation type="journal article" date="2014" name="Int. J. Syst. Evol. Microbiol.">
        <title>Complete genome sequence of Corynebacterium casei LMG S-19264T (=DSM 44701T), isolated from a smear-ripened cheese.</title>
        <authorList>
            <consortium name="US DOE Joint Genome Institute (JGI-PGF)"/>
            <person name="Walter F."/>
            <person name="Albersmeier A."/>
            <person name="Kalinowski J."/>
            <person name="Ruckert C."/>
        </authorList>
    </citation>
    <scope>NUCLEOTIDE SEQUENCE</scope>
    <source>
        <strain evidence="1">CGMCC 1.12997</strain>
    </source>
</reference>
<reference evidence="1" key="2">
    <citation type="submission" date="2020-09" db="EMBL/GenBank/DDBJ databases">
        <authorList>
            <person name="Sun Q."/>
            <person name="Zhou Y."/>
        </authorList>
    </citation>
    <scope>NUCLEOTIDE SEQUENCE</scope>
    <source>
        <strain evidence="1">CGMCC 1.12997</strain>
    </source>
</reference>
<organism evidence="1 2">
    <name type="scientific">Edaphobacter dinghuensis</name>
    <dbReference type="NCBI Taxonomy" id="1560005"/>
    <lineage>
        <taxon>Bacteria</taxon>
        <taxon>Pseudomonadati</taxon>
        <taxon>Acidobacteriota</taxon>
        <taxon>Terriglobia</taxon>
        <taxon>Terriglobales</taxon>
        <taxon>Acidobacteriaceae</taxon>
        <taxon>Edaphobacter</taxon>
    </lineage>
</organism>
<dbReference type="AlphaFoldDB" id="A0A917M2R6"/>